<reference evidence="3" key="2">
    <citation type="submission" date="2025-08" db="UniProtKB">
        <authorList>
            <consortium name="RefSeq"/>
        </authorList>
    </citation>
    <scope>IDENTIFICATION</scope>
    <source>
        <tissue evidence="3">Leaf</tissue>
    </source>
</reference>
<dbReference type="GO" id="GO:0003676">
    <property type="term" value="F:nucleic acid binding"/>
    <property type="evidence" value="ECO:0007669"/>
    <property type="project" value="InterPro"/>
</dbReference>
<reference evidence="2" key="1">
    <citation type="journal article" date="2019" name="Database">
        <title>The radish genome database (RadishGD): an integrated information resource for radish genomics.</title>
        <authorList>
            <person name="Yu H.J."/>
            <person name="Baek S."/>
            <person name="Lee Y.J."/>
            <person name="Cho A."/>
            <person name="Mun J.H."/>
        </authorList>
    </citation>
    <scope>NUCLEOTIDE SEQUENCE [LARGE SCALE GENOMIC DNA]</scope>
    <source>
        <strain evidence="2">cv. WK10039</strain>
    </source>
</reference>
<protein>
    <submittedName>
        <fullName evidence="3">Uncharacterized protein LOC130495629</fullName>
    </submittedName>
</protein>
<dbReference type="Gene3D" id="3.60.10.10">
    <property type="entry name" value="Endonuclease/exonuclease/phosphatase"/>
    <property type="match status" value="1"/>
</dbReference>
<dbReference type="GeneID" id="130495629"/>
<dbReference type="Pfam" id="PF03372">
    <property type="entry name" value="Exo_endo_phos"/>
    <property type="match status" value="1"/>
</dbReference>
<dbReference type="SUPFAM" id="SSF56672">
    <property type="entry name" value="DNA/RNA polymerases"/>
    <property type="match status" value="1"/>
</dbReference>
<dbReference type="Pfam" id="PF00078">
    <property type="entry name" value="RVT_1"/>
    <property type="match status" value="1"/>
</dbReference>
<dbReference type="InterPro" id="IPR036397">
    <property type="entry name" value="RNaseH_sf"/>
</dbReference>
<dbReference type="InterPro" id="IPR044730">
    <property type="entry name" value="RNase_H-like_dom_plant"/>
</dbReference>
<gene>
    <name evidence="3" type="primary">LOC130495629</name>
</gene>
<organism evidence="2 3">
    <name type="scientific">Raphanus sativus</name>
    <name type="common">Radish</name>
    <name type="synonym">Raphanus raphanistrum var. sativus</name>
    <dbReference type="NCBI Taxonomy" id="3726"/>
    <lineage>
        <taxon>Eukaryota</taxon>
        <taxon>Viridiplantae</taxon>
        <taxon>Streptophyta</taxon>
        <taxon>Embryophyta</taxon>
        <taxon>Tracheophyta</taxon>
        <taxon>Spermatophyta</taxon>
        <taxon>Magnoliopsida</taxon>
        <taxon>eudicotyledons</taxon>
        <taxon>Gunneridae</taxon>
        <taxon>Pentapetalae</taxon>
        <taxon>rosids</taxon>
        <taxon>malvids</taxon>
        <taxon>Brassicales</taxon>
        <taxon>Brassicaceae</taxon>
        <taxon>Brassiceae</taxon>
        <taxon>Raphanus</taxon>
    </lineage>
</organism>
<dbReference type="PANTHER" id="PTHR33116">
    <property type="entry name" value="REVERSE TRANSCRIPTASE ZINC-BINDING DOMAIN-CONTAINING PROTEIN-RELATED-RELATED"/>
    <property type="match status" value="1"/>
</dbReference>
<dbReference type="PANTHER" id="PTHR33116:SF86">
    <property type="entry name" value="REVERSE TRANSCRIPTASE DOMAIN-CONTAINING PROTEIN"/>
    <property type="match status" value="1"/>
</dbReference>
<evidence type="ECO:0000313" key="2">
    <source>
        <dbReference type="Proteomes" id="UP000504610"/>
    </source>
</evidence>
<dbReference type="CDD" id="cd06222">
    <property type="entry name" value="RNase_H_like"/>
    <property type="match status" value="1"/>
</dbReference>
<evidence type="ECO:0000259" key="1">
    <source>
        <dbReference type="PROSITE" id="PS50878"/>
    </source>
</evidence>
<dbReference type="InterPro" id="IPR002156">
    <property type="entry name" value="RNaseH_domain"/>
</dbReference>
<dbReference type="InterPro" id="IPR012337">
    <property type="entry name" value="RNaseH-like_sf"/>
</dbReference>
<dbReference type="InterPro" id="IPR036691">
    <property type="entry name" value="Endo/exonu/phosph_ase_sf"/>
</dbReference>
<dbReference type="KEGG" id="rsz:130495629"/>
<dbReference type="Pfam" id="PF13456">
    <property type="entry name" value="RVT_3"/>
    <property type="match status" value="1"/>
</dbReference>
<keyword evidence="2" id="KW-1185">Reference proteome</keyword>
<dbReference type="InterPro" id="IPR000477">
    <property type="entry name" value="RT_dom"/>
</dbReference>
<dbReference type="OrthoDB" id="1745633at2759"/>
<dbReference type="SUPFAM" id="SSF53098">
    <property type="entry name" value="Ribonuclease H-like"/>
    <property type="match status" value="1"/>
</dbReference>
<accession>A0A9W3BUQ8</accession>
<evidence type="ECO:0000313" key="3">
    <source>
        <dbReference type="RefSeq" id="XP_056843030.1"/>
    </source>
</evidence>
<dbReference type="InterPro" id="IPR005135">
    <property type="entry name" value="Endo/exonuclease/phosphatase"/>
</dbReference>
<dbReference type="RefSeq" id="XP_056843030.1">
    <property type="nucleotide sequence ID" value="XM_056987050.1"/>
</dbReference>
<dbReference type="Pfam" id="PF13966">
    <property type="entry name" value="zf-RVT"/>
    <property type="match status" value="1"/>
</dbReference>
<dbReference type="CDD" id="cd01650">
    <property type="entry name" value="RT_nLTR_like"/>
    <property type="match status" value="1"/>
</dbReference>
<dbReference type="SUPFAM" id="SSF56219">
    <property type="entry name" value="DNase I-like"/>
    <property type="match status" value="1"/>
</dbReference>
<feature type="domain" description="Reverse transcriptase" evidence="1">
    <location>
        <begin position="440"/>
        <end position="704"/>
    </location>
</feature>
<dbReference type="Gene3D" id="3.30.420.10">
    <property type="entry name" value="Ribonuclease H-like superfamily/Ribonuclease H"/>
    <property type="match status" value="1"/>
</dbReference>
<proteinExistence type="predicted"/>
<dbReference type="InterPro" id="IPR026960">
    <property type="entry name" value="RVT-Znf"/>
</dbReference>
<dbReference type="Proteomes" id="UP000504610">
    <property type="component" value="Chromosome 6"/>
</dbReference>
<sequence length="1285" mass="146090">MGWNCQGLGSPETAQRLREIKRTIRPDILFLSETKKLHRISALEDAGAGIRFSSYCTPNWLVVFEGKPFFASFIYGDTNIADRRLFWDQLITLSEARGGPWFVTGDFNDLISNEEKAGGPARPESSFTDLRTFLSEGDLYDLQFSGDPLSWRGQRGDHLVRCRLDRAVANTAWAEMYPTARCHYMNYEGSDHKPLLTLLEPHKKRRHCMFRYDRRLKDNAEVKELVRVIWEESTTSTVPEKIEASRKAISHWNRNQQRNIRLIIESKQKDLETALTDEVNDTELIKKVTNELKAAYLAEEAYWRQRSRLLWLRLGDRNSGFFHSVTKGRRRANSFSVITDEQGNPVHKEEQIAQVIVAYFGRLFQTSATNNAETVNYALDPVITEEQNNNLIKVPTALEVKDAVFSIHSDKAPGPDGFSAGFYHANWESVGESITKEVQQFFITGSLPEKINGTHIRLIPKVLKPQTVMEYRPIALCNVYYKIISKSAFVPGKAISDNVLITHEVLHYLKSSEAEFRCAMAVKTDMSKAYDRLEWEFISQVLTRMGFHPKWITLIMECITTVTYSFLINGSPRGRVQPSRGIRQGDPLSPYIFILCSEVLSGLCNKAQVDGSLKGIRVSRGGPQVNHLLFADDTMFFVEATHRSSSSLRRLLLRYEGASGQTINADKSSISFSKKTPAHLKRLVKDSLQIQNEGGVGKYLGLPEHFARRKRDLFASIVDKVKQKARSWKNRFLSTAGKLTMLKSVLNAMPSHAMSCFKLPVSLCKQLQSAVTRFWWDSNTREKKMAWVSWDDMAQTKTNGGLGFRDFQCFNDAYLAKLSWRLLHNPAGLLAKILFHKYCQDEDFLHCQDRKAESHGWRGILLGRDLLVKNMAWMVGDGERISAWNDPWLSSSQQLRPMGPVPEAFVTLKVSDLMLDGSTEWDQAKVQHIFPELAETILSIKPSCLGAPDKQFWVHTRDGVYIIKSGYIAAVEWRAERENRTQPSHAINWNKGVWNLKTSPKIQLLVWKALRGALPVGEQLLARQVTTDPACKRCGKLESIDHLHFQCEFAEQVWKEAPFLQQVDRRRLLDLDSDWMHLITNPCLPPVGIVTGQLAPWIVWALWTARNKLIFTKKLYSVEEVITHAVSAAREWLNAQEKEQRQNPVLRVKKAPNPRDIVVQTDAAWKGDSRTAGLGWSIQTGETFSFQSVNRFVNSPLAAEGLAAREAIKKCKELGLRRIRIESDSSQLIKTLNSTMDPPEIYGIITYIRIVCLAFESVSFSWIPRAGNSIADGLAKQALALYQVV</sequence>
<name>A0A9W3BUQ8_RAPSA</name>
<dbReference type="InterPro" id="IPR043502">
    <property type="entry name" value="DNA/RNA_pol_sf"/>
</dbReference>
<dbReference type="GO" id="GO:0004523">
    <property type="term" value="F:RNA-DNA hybrid ribonuclease activity"/>
    <property type="evidence" value="ECO:0007669"/>
    <property type="project" value="InterPro"/>
</dbReference>
<dbReference type="PROSITE" id="PS50878">
    <property type="entry name" value="RT_POL"/>
    <property type="match status" value="1"/>
</dbReference>